<reference evidence="2 3" key="1">
    <citation type="submission" date="2018-08" db="EMBL/GenBank/DDBJ databases">
        <title>Genomic Encyclopedia of Archaeal and Bacterial Type Strains, Phase II (KMG-II): from individual species to whole genera.</title>
        <authorList>
            <person name="Goeker M."/>
        </authorList>
    </citation>
    <scope>NUCLEOTIDE SEQUENCE [LARGE SCALE GENOMIC DNA]</scope>
    <source>
        <strain evidence="2 3">DSM 2261</strain>
    </source>
</reference>
<feature type="transmembrane region" description="Helical" evidence="1">
    <location>
        <begin position="184"/>
        <end position="205"/>
    </location>
</feature>
<dbReference type="RefSeq" id="WP_147333228.1">
    <property type="nucleotide sequence ID" value="NZ_CP011509.1"/>
</dbReference>
<gene>
    <name evidence="2" type="ORF">ATI61_11964</name>
</gene>
<keyword evidence="3" id="KW-1185">Reference proteome</keyword>
<accession>A0ABX9JMH2</accession>
<keyword evidence="1" id="KW-0472">Membrane</keyword>
<sequence>MFKIDRSQVEAFKQNAMRNFESEMVEHLKEFAPEHFRVLRETGIRGLVKEGIERAVRHGLTHRGPVRLYIELMVTLGSRFDTDPYLPWARETLEDARTPDQTLRSERLFDAAMDYLERVAGPQDAFVLDALHRVNQTRIDKIFSVTRSLEDVMATELDRIYPQKCKYLGEQNLRSLIRHGHENARCLAAPTSAAVVLVIGLMFFLGHGFASDPLFPWIAATLDGRRCPDPGVRFRRLHIKTWSYMRHVLEFSL</sequence>
<keyword evidence="1" id="KW-1133">Transmembrane helix</keyword>
<comment type="caution">
    <text evidence="2">The sequence shown here is derived from an EMBL/GenBank/DDBJ whole genome shotgun (WGS) entry which is preliminary data.</text>
</comment>
<evidence type="ECO:0000313" key="2">
    <source>
        <dbReference type="EMBL" id="REG22534.1"/>
    </source>
</evidence>
<keyword evidence="1" id="KW-0812">Transmembrane</keyword>
<proteinExistence type="predicted"/>
<evidence type="ECO:0000313" key="3">
    <source>
        <dbReference type="Proteomes" id="UP000256345"/>
    </source>
</evidence>
<organism evidence="2 3">
    <name type="scientific">Archangium gephyra</name>
    <dbReference type="NCBI Taxonomy" id="48"/>
    <lineage>
        <taxon>Bacteria</taxon>
        <taxon>Pseudomonadati</taxon>
        <taxon>Myxococcota</taxon>
        <taxon>Myxococcia</taxon>
        <taxon>Myxococcales</taxon>
        <taxon>Cystobacterineae</taxon>
        <taxon>Archangiaceae</taxon>
        <taxon>Archangium</taxon>
    </lineage>
</organism>
<name>A0ABX9JMH2_9BACT</name>
<dbReference type="Proteomes" id="UP000256345">
    <property type="component" value="Unassembled WGS sequence"/>
</dbReference>
<protein>
    <submittedName>
        <fullName evidence="2">Uncharacterized protein</fullName>
    </submittedName>
</protein>
<evidence type="ECO:0000256" key="1">
    <source>
        <dbReference type="SAM" id="Phobius"/>
    </source>
</evidence>
<dbReference type="EMBL" id="QUMU01000019">
    <property type="protein sequence ID" value="REG22534.1"/>
    <property type="molecule type" value="Genomic_DNA"/>
</dbReference>